<protein>
    <recommendedName>
        <fullName evidence="5">Lipoprotein</fullName>
    </recommendedName>
</protein>
<evidence type="ECO:0008006" key="5">
    <source>
        <dbReference type="Google" id="ProtNLM"/>
    </source>
</evidence>
<feature type="compositionally biased region" description="Polar residues" evidence="1">
    <location>
        <begin position="129"/>
        <end position="147"/>
    </location>
</feature>
<gene>
    <name evidence="3" type="ORF">ABI_42470</name>
</gene>
<keyword evidence="4" id="KW-1185">Reference proteome</keyword>
<organism evidence="3 4">
    <name type="scientific">Asticcacaulis biprosthecium C19</name>
    <dbReference type="NCBI Taxonomy" id="715226"/>
    <lineage>
        <taxon>Bacteria</taxon>
        <taxon>Pseudomonadati</taxon>
        <taxon>Pseudomonadota</taxon>
        <taxon>Alphaproteobacteria</taxon>
        <taxon>Caulobacterales</taxon>
        <taxon>Caulobacteraceae</taxon>
        <taxon>Asticcacaulis</taxon>
    </lineage>
</organism>
<dbReference type="STRING" id="715226.ABI_42470"/>
<accession>F4QSV4</accession>
<evidence type="ECO:0000313" key="3">
    <source>
        <dbReference type="EMBL" id="EGF89824.1"/>
    </source>
</evidence>
<feature type="chain" id="PRO_5003320415" description="Lipoprotein" evidence="2">
    <location>
        <begin position="32"/>
        <end position="226"/>
    </location>
</feature>
<keyword evidence="2" id="KW-0732">Signal</keyword>
<dbReference type="EMBL" id="GL883080">
    <property type="protein sequence ID" value="EGF89824.1"/>
    <property type="molecule type" value="Genomic_DNA"/>
</dbReference>
<feature type="region of interest" description="Disordered" evidence="1">
    <location>
        <begin position="127"/>
        <end position="172"/>
    </location>
</feature>
<dbReference type="Proteomes" id="UP000006512">
    <property type="component" value="Unassembled WGS sequence"/>
</dbReference>
<name>F4QSV4_9CAUL</name>
<dbReference type="HOGENOM" id="CLU_1222719_0_0_5"/>
<proteinExistence type="predicted"/>
<reference evidence="4" key="1">
    <citation type="submission" date="2011-03" db="EMBL/GenBank/DDBJ databases">
        <title>Draft genome sequence of Brevundimonas diminuta.</title>
        <authorList>
            <person name="Brown P.J.B."/>
            <person name="Buechlein A."/>
            <person name="Hemmerich C."/>
            <person name="Brun Y.V."/>
        </authorList>
    </citation>
    <scope>NUCLEOTIDE SEQUENCE [LARGE SCALE GENOMIC DNA]</scope>
    <source>
        <strain evidence="4">C19</strain>
    </source>
</reference>
<dbReference type="RefSeq" id="WP_006275020.1">
    <property type="nucleotide sequence ID" value="NZ_GL883080.1"/>
</dbReference>
<dbReference type="OrthoDB" id="10016352at2"/>
<evidence type="ECO:0000313" key="4">
    <source>
        <dbReference type="Proteomes" id="UP000006512"/>
    </source>
</evidence>
<feature type="signal peptide" evidence="2">
    <location>
        <begin position="1"/>
        <end position="31"/>
    </location>
</feature>
<evidence type="ECO:0000256" key="1">
    <source>
        <dbReference type="SAM" id="MobiDB-lite"/>
    </source>
</evidence>
<sequence length="226" mass="23645">MTGNCRRHPVFFPHHLLVVTALLALAQPAGAVSATAPATDALTCAAVYGVISARPSSPRSQAATMARTRLLELRGLTVETPEVVAADALAGSQELATVGLMDERAGGCDRAQGFKVAEESPLAFRKTVAGQNAQASQDAQTGQNAQTGPYPPPPVTKPVRLTPPSQEKAPATTGSWGVLYARCDGEKRSFDPGLSRNALIEAARAQGCNDADIDNLLQARDLLSFN</sequence>
<dbReference type="AlphaFoldDB" id="F4QSV4"/>
<evidence type="ECO:0000256" key="2">
    <source>
        <dbReference type="SAM" id="SignalP"/>
    </source>
</evidence>